<dbReference type="PROSITE" id="PS51257">
    <property type="entry name" value="PROKAR_LIPOPROTEIN"/>
    <property type="match status" value="1"/>
</dbReference>
<reference evidence="5 6" key="1">
    <citation type="submission" date="2020-07" db="EMBL/GenBank/DDBJ databases">
        <title>Endozoicomonas sp. nov., isolated from sediment.</title>
        <authorList>
            <person name="Gu T."/>
        </authorList>
    </citation>
    <scope>NUCLEOTIDE SEQUENCE [LARGE SCALE GENOMIC DNA]</scope>
    <source>
        <strain evidence="5 6">SM1973</strain>
    </source>
</reference>
<dbReference type="PANTHER" id="PTHR24189">
    <property type="entry name" value="MYOTROPHIN"/>
    <property type="match status" value="1"/>
</dbReference>
<dbReference type="InterPro" id="IPR050745">
    <property type="entry name" value="Multifunctional_regulatory"/>
</dbReference>
<evidence type="ECO:0000313" key="5">
    <source>
        <dbReference type="EMBL" id="NYZ69858.1"/>
    </source>
</evidence>
<dbReference type="EMBL" id="JACCKB010000166">
    <property type="protein sequence ID" value="NYZ69858.1"/>
    <property type="molecule type" value="Genomic_DNA"/>
</dbReference>
<evidence type="ECO:0000256" key="2">
    <source>
        <dbReference type="ARBA" id="ARBA00023043"/>
    </source>
</evidence>
<dbReference type="PROSITE" id="PS50088">
    <property type="entry name" value="ANK_REPEAT"/>
    <property type="match status" value="2"/>
</dbReference>
<dbReference type="SMART" id="SM00248">
    <property type="entry name" value="ANK"/>
    <property type="match status" value="2"/>
</dbReference>
<evidence type="ECO:0000313" key="6">
    <source>
        <dbReference type="Proteomes" id="UP000569732"/>
    </source>
</evidence>
<dbReference type="InterPro" id="IPR036770">
    <property type="entry name" value="Ankyrin_rpt-contain_sf"/>
</dbReference>
<feature type="repeat" description="ANK" evidence="3">
    <location>
        <begin position="52"/>
        <end position="87"/>
    </location>
</feature>
<keyword evidence="4" id="KW-0732">Signal</keyword>
<feature type="chain" id="PRO_5032923883" evidence="4">
    <location>
        <begin position="23"/>
        <end position="149"/>
    </location>
</feature>
<dbReference type="AlphaFoldDB" id="A0A853IH69"/>
<feature type="repeat" description="ANK" evidence="3">
    <location>
        <begin position="89"/>
        <end position="121"/>
    </location>
</feature>
<dbReference type="RefSeq" id="WP_180571826.1">
    <property type="nucleotide sequence ID" value="NZ_JACCKB010000166.1"/>
</dbReference>
<accession>A0A853IH69</accession>
<comment type="caution">
    <text evidence="5">The sequence shown here is derived from an EMBL/GenBank/DDBJ whole genome shotgun (WGS) entry which is preliminary data.</text>
</comment>
<evidence type="ECO:0000256" key="3">
    <source>
        <dbReference type="PROSITE-ProRule" id="PRU00023"/>
    </source>
</evidence>
<sequence>MKIKKLAIILSLVFLVSGCSKVSLEKAVVDGQFDELVNLLKKGGDPNTLDADGIPLLSLAFYEGSIGGAQAAKILLNYGADVNKVTNIGKLTPLMYAISVYDVEGVSVLIKHGADPFIKDSDGKDSFNYLKRLRHDETKNKIKEIINEG</sequence>
<dbReference type="SUPFAM" id="SSF48403">
    <property type="entry name" value="Ankyrin repeat"/>
    <property type="match status" value="1"/>
</dbReference>
<proteinExistence type="predicted"/>
<feature type="signal peptide" evidence="4">
    <location>
        <begin position="1"/>
        <end position="22"/>
    </location>
</feature>
<organism evidence="5 6">
    <name type="scientific">Spartinivicinus marinus</name>
    <dbReference type="NCBI Taxonomy" id="2994442"/>
    <lineage>
        <taxon>Bacteria</taxon>
        <taxon>Pseudomonadati</taxon>
        <taxon>Pseudomonadota</taxon>
        <taxon>Gammaproteobacteria</taxon>
        <taxon>Oceanospirillales</taxon>
        <taxon>Zooshikellaceae</taxon>
        <taxon>Spartinivicinus</taxon>
    </lineage>
</organism>
<keyword evidence="1" id="KW-0677">Repeat</keyword>
<protein>
    <submittedName>
        <fullName evidence="5">Ankyrin repeat domain-containing protein</fullName>
    </submittedName>
</protein>
<gene>
    <name evidence="5" type="ORF">H0A36_27990</name>
</gene>
<keyword evidence="6" id="KW-1185">Reference proteome</keyword>
<dbReference type="Pfam" id="PF12796">
    <property type="entry name" value="Ank_2"/>
    <property type="match status" value="1"/>
</dbReference>
<evidence type="ECO:0000256" key="4">
    <source>
        <dbReference type="SAM" id="SignalP"/>
    </source>
</evidence>
<name>A0A853IH69_9GAMM</name>
<dbReference type="InterPro" id="IPR002110">
    <property type="entry name" value="Ankyrin_rpt"/>
</dbReference>
<dbReference type="Proteomes" id="UP000569732">
    <property type="component" value="Unassembled WGS sequence"/>
</dbReference>
<dbReference type="Gene3D" id="1.25.40.20">
    <property type="entry name" value="Ankyrin repeat-containing domain"/>
    <property type="match status" value="1"/>
</dbReference>
<keyword evidence="2 3" id="KW-0040">ANK repeat</keyword>
<dbReference type="PANTHER" id="PTHR24189:SF50">
    <property type="entry name" value="ANKYRIN REPEAT AND SOCS BOX PROTEIN 2"/>
    <property type="match status" value="1"/>
</dbReference>
<evidence type="ECO:0000256" key="1">
    <source>
        <dbReference type="ARBA" id="ARBA00022737"/>
    </source>
</evidence>